<feature type="non-terminal residue" evidence="6">
    <location>
        <position position="1"/>
    </location>
</feature>
<reference evidence="6" key="1">
    <citation type="submission" date="2021-06" db="EMBL/GenBank/DDBJ databases">
        <authorList>
            <person name="Hodson N. C."/>
            <person name="Mongue J. A."/>
            <person name="Jaron S. K."/>
        </authorList>
    </citation>
    <scope>NUCLEOTIDE SEQUENCE</scope>
</reference>
<sequence>AVPTSTYKEFVGLQNEWAVANDYKDMGELWASPYADGAGDFSAEK</sequence>
<comment type="caution">
    <text evidence="6">The sequence shown here is derived from an EMBL/GenBank/DDBJ whole genome shotgun (WGS) entry which is preliminary data.</text>
</comment>
<evidence type="ECO:0000313" key="6">
    <source>
        <dbReference type="EMBL" id="CAG7720902.1"/>
    </source>
</evidence>
<dbReference type="InterPro" id="IPR001548">
    <property type="entry name" value="Peptidase_M2"/>
</dbReference>
<keyword evidence="2" id="KW-0732">Signal</keyword>
<protein>
    <submittedName>
        <fullName evidence="6">Uncharacterized protein</fullName>
    </submittedName>
</protein>
<keyword evidence="7" id="KW-1185">Reference proteome</keyword>
<evidence type="ECO:0000313" key="7">
    <source>
        <dbReference type="Proteomes" id="UP000708208"/>
    </source>
</evidence>
<dbReference type="AlphaFoldDB" id="A0A8J2NWD9"/>
<proteinExistence type="inferred from homology"/>
<dbReference type="GO" id="GO:0008241">
    <property type="term" value="F:peptidyl-dipeptidase activity"/>
    <property type="evidence" value="ECO:0007669"/>
    <property type="project" value="InterPro"/>
</dbReference>
<keyword evidence="3" id="KW-1015">Disulfide bond</keyword>
<evidence type="ECO:0000256" key="5">
    <source>
        <dbReference type="PROSITE-ProRule" id="PRU01355"/>
    </source>
</evidence>
<dbReference type="Pfam" id="PF01401">
    <property type="entry name" value="Peptidase_M2"/>
    <property type="match status" value="1"/>
</dbReference>
<accession>A0A8J2NWD9</accession>
<comment type="caution">
    <text evidence="5">Lacks conserved residue(s) required for the propagation of feature annotation.</text>
</comment>
<dbReference type="GO" id="GO:0008237">
    <property type="term" value="F:metallopeptidase activity"/>
    <property type="evidence" value="ECO:0007669"/>
    <property type="project" value="InterPro"/>
</dbReference>
<evidence type="ECO:0000256" key="1">
    <source>
        <dbReference type="ARBA" id="ARBA00008139"/>
    </source>
</evidence>
<organism evidence="6 7">
    <name type="scientific">Allacma fusca</name>
    <dbReference type="NCBI Taxonomy" id="39272"/>
    <lineage>
        <taxon>Eukaryota</taxon>
        <taxon>Metazoa</taxon>
        <taxon>Ecdysozoa</taxon>
        <taxon>Arthropoda</taxon>
        <taxon>Hexapoda</taxon>
        <taxon>Collembola</taxon>
        <taxon>Symphypleona</taxon>
        <taxon>Sminthuridae</taxon>
        <taxon>Allacma</taxon>
    </lineage>
</organism>
<keyword evidence="4" id="KW-0325">Glycoprotein</keyword>
<dbReference type="OrthoDB" id="10029630at2759"/>
<name>A0A8J2NWD9_9HEXA</name>
<dbReference type="Proteomes" id="UP000708208">
    <property type="component" value="Unassembled WGS sequence"/>
</dbReference>
<evidence type="ECO:0000256" key="3">
    <source>
        <dbReference type="ARBA" id="ARBA00023157"/>
    </source>
</evidence>
<feature type="non-terminal residue" evidence="6">
    <location>
        <position position="45"/>
    </location>
</feature>
<dbReference type="EMBL" id="CAJVCH010074884">
    <property type="protein sequence ID" value="CAG7720902.1"/>
    <property type="molecule type" value="Genomic_DNA"/>
</dbReference>
<dbReference type="GO" id="GO:0016020">
    <property type="term" value="C:membrane"/>
    <property type="evidence" value="ECO:0007669"/>
    <property type="project" value="InterPro"/>
</dbReference>
<comment type="similarity">
    <text evidence="1 5">Belongs to the peptidase M2 family.</text>
</comment>
<evidence type="ECO:0000256" key="4">
    <source>
        <dbReference type="ARBA" id="ARBA00023180"/>
    </source>
</evidence>
<gene>
    <name evidence="6" type="ORF">AFUS01_LOCUS10155</name>
</gene>
<dbReference type="PROSITE" id="PS52011">
    <property type="entry name" value="PEPTIDASE_M2"/>
    <property type="match status" value="1"/>
</dbReference>
<evidence type="ECO:0000256" key="2">
    <source>
        <dbReference type="ARBA" id="ARBA00022729"/>
    </source>
</evidence>
<dbReference type="GO" id="GO:0006508">
    <property type="term" value="P:proteolysis"/>
    <property type="evidence" value="ECO:0007669"/>
    <property type="project" value="InterPro"/>
</dbReference>